<sequence>MYPHLSHMALDYLSIPAMSVGVECTFSQGHVLLSHVCNCLSAQTTCSLLCLSQWSSLDLIANKDLESVTLLLEVNGDEVEMAEGWDNIL</sequence>
<dbReference type="InterPro" id="IPR008906">
    <property type="entry name" value="HATC_C_dom"/>
</dbReference>
<evidence type="ECO:0000313" key="3">
    <source>
        <dbReference type="Proteomes" id="UP000054018"/>
    </source>
</evidence>
<organism evidence="2 3">
    <name type="scientific">Pisolithus microcarpus 441</name>
    <dbReference type="NCBI Taxonomy" id="765257"/>
    <lineage>
        <taxon>Eukaryota</taxon>
        <taxon>Fungi</taxon>
        <taxon>Dikarya</taxon>
        <taxon>Basidiomycota</taxon>
        <taxon>Agaricomycotina</taxon>
        <taxon>Agaricomycetes</taxon>
        <taxon>Agaricomycetidae</taxon>
        <taxon>Boletales</taxon>
        <taxon>Sclerodermatineae</taxon>
        <taxon>Pisolithaceae</taxon>
        <taxon>Pisolithus</taxon>
    </lineage>
</organism>
<feature type="domain" description="HAT C-terminal dimerisation" evidence="1">
    <location>
        <begin position="2"/>
        <end position="54"/>
    </location>
</feature>
<proteinExistence type="predicted"/>
<evidence type="ECO:0000313" key="2">
    <source>
        <dbReference type="EMBL" id="KIK20438.1"/>
    </source>
</evidence>
<accession>A0A0C9ZKL0</accession>
<dbReference type="GO" id="GO:0046983">
    <property type="term" value="F:protein dimerization activity"/>
    <property type="evidence" value="ECO:0007669"/>
    <property type="project" value="InterPro"/>
</dbReference>
<gene>
    <name evidence="2" type="ORF">PISMIDRAFT_105800</name>
</gene>
<dbReference type="OrthoDB" id="109171at2759"/>
<dbReference type="HOGENOM" id="CLU_009123_11_0_1"/>
<dbReference type="EMBL" id="KN833765">
    <property type="protein sequence ID" value="KIK20438.1"/>
    <property type="molecule type" value="Genomic_DNA"/>
</dbReference>
<dbReference type="Proteomes" id="UP000054018">
    <property type="component" value="Unassembled WGS sequence"/>
</dbReference>
<evidence type="ECO:0000259" key="1">
    <source>
        <dbReference type="Pfam" id="PF05699"/>
    </source>
</evidence>
<protein>
    <recommendedName>
        <fullName evidence="1">HAT C-terminal dimerisation domain-containing protein</fullName>
    </recommendedName>
</protein>
<dbReference type="AlphaFoldDB" id="A0A0C9ZKL0"/>
<name>A0A0C9ZKL0_9AGAM</name>
<dbReference type="Pfam" id="PF05699">
    <property type="entry name" value="Dimer_Tnp_hAT"/>
    <property type="match status" value="1"/>
</dbReference>
<dbReference type="SUPFAM" id="SSF53098">
    <property type="entry name" value="Ribonuclease H-like"/>
    <property type="match status" value="1"/>
</dbReference>
<reference evidence="3" key="2">
    <citation type="submission" date="2015-01" db="EMBL/GenBank/DDBJ databases">
        <title>Evolutionary Origins and Diversification of the Mycorrhizal Mutualists.</title>
        <authorList>
            <consortium name="DOE Joint Genome Institute"/>
            <consortium name="Mycorrhizal Genomics Consortium"/>
            <person name="Kohler A."/>
            <person name="Kuo A."/>
            <person name="Nagy L.G."/>
            <person name="Floudas D."/>
            <person name="Copeland A."/>
            <person name="Barry K.W."/>
            <person name="Cichocki N."/>
            <person name="Veneault-Fourrey C."/>
            <person name="LaButti K."/>
            <person name="Lindquist E.A."/>
            <person name="Lipzen A."/>
            <person name="Lundell T."/>
            <person name="Morin E."/>
            <person name="Murat C."/>
            <person name="Riley R."/>
            <person name="Ohm R."/>
            <person name="Sun H."/>
            <person name="Tunlid A."/>
            <person name="Henrissat B."/>
            <person name="Grigoriev I.V."/>
            <person name="Hibbett D.S."/>
            <person name="Martin F."/>
        </authorList>
    </citation>
    <scope>NUCLEOTIDE SEQUENCE [LARGE SCALE GENOMIC DNA]</scope>
    <source>
        <strain evidence="3">441</strain>
    </source>
</reference>
<reference evidence="2 3" key="1">
    <citation type="submission" date="2014-04" db="EMBL/GenBank/DDBJ databases">
        <authorList>
            <consortium name="DOE Joint Genome Institute"/>
            <person name="Kuo A."/>
            <person name="Kohler A."/>
            <person name="Costa M.D."/>
            <person name="Nagy L.G."/>
            <person name="Floudas D."/>
            <person name="Copeland A."/>
            <person name="Barry K.W."/>
            <person name="Cichocki N."/>
            <person name="Veneault-Fourrey C."/>
            <person name="LaButti K."/>
            <person name="Lindquist E.A."/>
            <person name="Lipzen A."/>
            <person name="Lundell T."/>
            <person name="Morin E."/>
            <person name="Murat C."/>
            <person name="Sun H."/>
            <person name="Tunlid A."/>
            <person name="Henrissat B."/>
            <person name="Grigoriev I.V."/>
            <person name="Hibbett D.S."/>
            <person name="Martin F."/>
            <person name="Nordberg H.P."/>
            <person name="Cantor M.N."/>
            <person name="Hua S.X."/>
        </authorList>
    </citation>
    <scope>NUCLEOTIDE SEQUENCE [LARGE SCALE GENOMIC DNA]</scope>
    <source>
        <strain evidence="2 3">441</strain>
    </source>
</reference>
<keyword evidence="3" id="KW-1185">Reference proteome</keyword>
<dbReference type="InterPro" id="IPR012337">
    <property type="entry name" value="RNaseH-like_sf"/>
</dbReference>